<dbReference type="Gene3D" id="3.90.470.20">
    <property type="entry name" value="4'-phosphopantetheinyl transferase domain"/>
    <property type="match status" value="1"/>
</dbReference>
<dbReference type="Proteomes" id="UP000184255">
    <property type="component" value="Unassembled WGS sequence"/>
</dbReference>
<organism evidence="1 2">
    <name type="scientific">Fusarium mangiferae</name>
    <name type="common">Mango malformation disease fungus</name>
    <dbReference type="NCBI Taxonomy" id="192010"/>
    <lineage>
        <taxon>Eukaryota</taxon>
        <taxon>Fungi</taxon>
        <taxon>Dikarya</taxon>
        <taxon>Ascomycota</taxon>
        <taxon>Pezizomycotina</taxon>
        <taxon>Sordariomycetes</taxon>
        <taxon>Hypocreomycetidae</taxon>
        <taxon>Hypocreales</taxon>
        <taxon>Nectriaceae</taxon>
        <taxon>Fusarium</taxon>
        <taxon>Fusarium fujikuroi species complex</taxon>
    </lineage>
</organism>
<dbReference type="EMBL" id="FCQH01000006">
    <property type="protein sequence ID" value="CVK93513.1"/>
    <property type="molecule type" value="Genomic_DNA"/>
</dbReference>
<accession>A0A1L7TBI4</accession>
<keyword evidence="2" id="KW-1185">Reference proteome</keyword>
<protein>
    <submittedName>
        <fullName evidence="1">Related to phosphopantetheine protein transferase</fullName>
    </submittedName>
</protein>
<comment type="caution">
    <text evidence="1">The sequence shown here is derived from an EMBL/GenBank/DDBJ whole genome shotgun (WGS) entry which is preliminary data.</text>
</comment>
<gene>
    <name evidence="1" type="ORF">FMAN_02899</name>
</gene>
<proteinExistence type="predicted"/>
<dbReference type="GeneID" id="65082170"/>
<name>A0A1L7TBI4_FUSMA</name>
<evidence type="ECO:0000313" key="2">
    <source>
        <dbReference type="Proteomes" id="UP000184255"/>
    </source>
</evidence>
<keyword evidence="1" id="KW-0808">Transferase</keyword>
<evidence type="ECO:0000313" key="1">
    <source>
        <dbReference type="EMBL" id="CVK93513.1"/>
    </source>
</evidence>
<dbReference type="AlphaFoldDB" id="A0A1L7TBI4"/>
<dbReference type="GO" id="GO:0008897">
    <property type="term" value="F:holo-[acyl-carrier-protein] synthase activity"/>
    <property type="evidence" value="ECO:0007669"/>
    <property type="project" value="InterPro"/>
</dbReference>
<dbReference type="InterPro" id="IPR037143">
    <property type="entry name" value="4-PPantetheinyl_Trfase_dom_sf"/>
</dbReference>
<sequence>MKPLRPFPFPLNIGTDICQISRIYHILSGPRALRLVNKVLAPEELAKKDARLNVLDQAAARRVLSRRATSKASENLQPHERVASKDPELWKCAAFIAGRFAVKEAAIKAHPHRHLTFHDIMIERRLVKGEVLGSGPPIARIRGAEGEAEDTTAMVSISHDGDYATAVCLGFEPCNKNKRRRGLQA</sequence>
<dbReference type="VEuPathDB" id="FungiDB:FMAN_02899"/>
<dbReference type="RefSeq" id="XP_041682190.1">
    <property type="nucleotide sequence ID" value="XM_041831648.1"/>
</dbReference>
<reference evidence="2" key="1">
    <citation type="journal article" date="2016" name="Genome Biol. Evol.">
        <title>Comparative 'omics' of the Fusarium fujikuroi species complex highlights differences in genetic potential and metabolite synthesis.</title>
        <authorList>
            <person name="Niehaus E.-M."/>
            <person name="Muensterkoetter M."/>
            <person name="Proctor R.H."/>
            <person name="Brown D.W."/>
            <person name="Sharon A."/>
            <person name="Idan Y."/>
            <person name="Oren-Young L."/>
            <person name="Sieber C.M."/>
            <person name="Novak O."/>
            <person name="Pencik A."/>
            <person name="Tarkowska D."/>
            <person name="Hromadova K."/>
            <person name="Freeman S."/>
            <person name="Maymon M."/>
            <person name="Elazar M."/>
            <person name="Youssef S.A."/>
            <person name="El-Shabrawy E.S.M."/>
            <person name="Shalaby A.B.A."/>
            <person name="Houterman P."/>
            <person name="Brock N.L."/>
            <person name="Burkhardt I."/>
            <person name="Tsavkelova E.A."/>
            <person name="Dickschat J.S."/>
            <person name="Galuszka P."/>
            <person name="Gueldener U."/>
            <person name="Tudzynski B."/>
        </authorList>
    </citation>
    <scope>NUCLEOTIDE SEQUENCE [LARGE SCALE GENOMIC DNA]</scope>
    <source>
        <strain evidence="2">MRC7560</strain>
    </source>
</reference>
<dbReference type="GO" id="GO:0000287">
    <property type="term" value="F:magnesium ion binding"/>
    <property type="evidence" value="ECO:0007669"/>
    <property type="project" value="InterPro"/>
</dbReference>
<dbReference type="SUPFAM" id="SSF56214">
    <property type="entry name" value="4'-phosphopantetheinyl transferase"/>
    <property type="match status" value="1"/>
</dbReference>